<keyword evidence="2" id="KW-1185">Reference proteome</keyword>
<dbReference type="Proteomes" id="UP001596403">
    <property type="component" value="Unassembled WGS sequence"/>
</dbReference>
<dbReference type="RefSeq" id="WP_386284718.1">
    <property type="nucleotide sequence ID" value="NZ_JBHSWA010000003.1"/>
</dbReference>
<dbReference type="PANTHER" id="PTHR13812">
    <property type="entry name" value="KETIMINE REDUCTASE MU-CRYSTALLIN"/>
    <property type="match status" value="1"/>
</dbReference>
<dbReference type="InterPro" id="IPR036291">
    <property type="entry name" value="NAD(P)-bd_dom_sf"/>
</dbReference>
<dbReference type="InterPro" id="IPR003462">
    <property type="entry name" value="ODC_Mu_crystall"/>
</dbReference>
<reference evidence="2" key="1">
    <citation type="journal article" date="2019" name="Int. J. Syst. Evol. Microbiol.">
        <title>The Global Catalogue of Microorganisms (GCM) 10K type strain sequencing project: providing services to taxonomists for standard genome sequencing and annotation.</title>
        <authorList>
            <consortium name="The Broad Institute Genomics Platform"/>
            <consortium name="The Broad Institute Genome Sequencing Center for Infectious Disease"/>
            <person name="Wu L."/>
            <person name="Ma J."/>
        </authorList>
    </citation>
    <scope>NUCLEOTIDE SEQUENCE [LARGE SCALE GENOMIC DNA]</scope>
    <source>
        <strain evidence="2">NBRC 111368</strain>
    </source>
</reference>
<protein>
    <submittedName>
        <fullName evidence="1">Uncharacterized protein</fullName>
    </submittedName>
</protein>
<proteinExistence type="predicted"/>
<accession>A0ABW1Z1D5</accession>
<dbReference type="SUPFAM" id="SSF51735">
    <property type="entry name" value="NAD(P)-binding Rossmann-fold domains"/>
    <property type="match status" value="1"/>
</dbReference>
<name>A0ABW1Z1D5_9RHOB</name>
<evidence type="ECO:0000313" key="1">
    <source>
        <dbReference type="EMBL" id="MFC6643352.1"/>
    </source>
</evidence>
<dbReference type="Gene3D" id="3.40.50.720">
    <property type="entry name" value="NAD(P)-binding Rossmann-like Domain"/>
    <property type="match status" value="1"/>
</dbReference>
<gene>
    <name evidence="1" type="ORF">ACFQAU_18260</name>
</gene>
<sequence length="83" mass="9102">MEQLNMPDLDLRVAHDLDSAVSDADIISCVTMAQEPLVKGELLKPGTHLDLVGAYRPDMREANDAAMARGTLFVDCRDGMKGW</sequence>
<dbReference type="PANTHER" id="PTHR13812:SF19">
    <property type="entry name" value="KETIMINE REDUCTASE MU-CRYSTALLIN"/>
    <property type="match status" value="1"/>
</dbReference>
<organism evidence="1 2">
    <name type="scientific">Sulfitobacter profundi</name>
    <dbReference type="NCBI Taxonomy" id="2679961"/>
    <lineage>
        <taxon>Bacteria</taxon>
        <taxon>Pseudomonadati</taxon>
        <taxon>Pseudomonadota</taxon>
        <taxon>Alphaproteobacteria</taxon>
        <taxon>Rhodobacterales</taxon>
        <taxon>Roseobacteraceae</taxon>
        <taxon>Sulfitobacter</taxon>
    </lineage>
</organism>
<dbReference type="Pfam" id="PF02423">
    <property type="entry name" value="OCD_Mu_crystall"/>
    <property type="match status" value="1"/>
</dbReference>
<dbReference type="EMBL" id="JBHSWA010000003">
    <property type="protein sequence ID" value="MFC6643352.1"/>
    <property type="molecule type" value="Genomic_DNA"/>
</dbReference>
<comment type="caution">
    <text evidence="1">The sequence shown here is derived from an EMBL/GenBank/DDBJ whole genome shotgun (WGS) entry which is preliminary data.</text>
</comment>
<evidence type="ECO:0000313" key="2">
    <source>
        <dbReference type="Proteomes" id="UP001596403"/>
    </source>
</evidence>